<evidence type="ECO:0000256" key="14">
    <source>
        <dbReference type="PROSITE-ProRule" id="PRU00706"/>
    </source>
</evidence>
<keyword evidence="6 13" id="KW-0808">Transferase</keyword>
<dbReference type="AlphaFoldDB" id="M5S6N2"/>
<evidence type="ECO:0000256" key="3">
    <source>
        <dbReference type="ARBA" id="ARBA00012966"/>
    </source>
</evidence>
<dbReference type="PROSITE" id="PS00469">
    <property type="entry name" value="NDPK"/>
    <property type="match status" value="1"/>
</dbReference>
<feature type="active site" description="Pros-phosphohistidine intermediate" evidence="13 14">
    <location>
        <position position="115"/>
    </location>
</feature>
<evidence type="ECO:0000256" key="9">
    <source>
        <dbReference type="ARBA" id="ARBA00022777"/>
    </source>
</evidence>
<dbReference type="GO" id="GO:0006241">
    <property type="term" value="P:CTP biosynthetic process"/>
    <property type="evidence" value="ECO:0007669"/>
    <property type="project" value="UniProtKB-UniRule"/>
</dbReference>
<dbReference type="GO" id="GO:0046872">
    <property type="term" value="F:metal ion binding"/>
    <property type="evidence" value="ECO:0007669"/>
    <property type="project" value="UniProtKB-KW"/>
</dbReference>
<comment type="catalytic activity">
    <reaction evidence="13">
        <text>a ribonucleoside 5'-diphosphate + ATP = a ribonucleoside 5'-triphosphate + ADP</text>
        <dbReference type="Rhea" id="RHEA:18113"/>
        <dbReference type="ChEBI" id="CHEBI:30616"/>
        <dbReference type="ChEBI" id="CHEBI:57930"/>
        <dbReference type="ChEBI" id="CHEBI:61557"/>
        <dbReference type="ChEBI" id="CHEBI:456216"/>
        <dbReference type="EC" id="2.7.4.6"/>
    </reaction>
</comment>
<evidence type="ECO:0000256" key="16">
    <source>
        <dbReference type="RuleBase" id="RU004013"/>
    </source>
</evidence>
<dbReference type="InterPro" id="IPR036850">
    <property type="entry name" value="NDK-like_dom_sf"/>
</dbReference>
<comment type="caution">
    <text evidence="18">The sequence shown here is derived from an EMBL/GenBank/DDBJ whole genome shotgun (WGS) entry which is preliminary data.</text>
</comment>
<dbReference type="Proteomes" id="UP000011991">
    <property type="component" value="Unassembled WGS sequence"/>
</dbReference>
<dbReference type="PANTHER" id="PTHR11349">
    <property type="entry name" value="NUCLEOSIDE DIPHOSPHATE KINASE"/>
    <property type="match status" value="1"/>
</dbReference>
<dbReference type="InterPro" id="IPR001564">
    <property type="entry name" value="Nucleoside_diP_kinase"/>
</dbReference>
<keyword evidence="7 13" id="KW-0479">Metal-binding</keyword>
<dbReference type="InterPro" id="IPR023005">
    <property type="entry name" value="Nucleoside_diP_kinase_AS"/>
</dbReference>
<dbReference type="CDD" id="cd04413">
    <property type="entry name" value="NDPk_I"/>
    <property type="match status" value="1"/>
</dbReference>
<dbReference type="SUPFAM" id="SSF54919">
    <property type="entry name" value="Nucleoside diphosphate kinase, NDK"/>
    <property type="match status" value="1"/>
</dbReference>
<dbReference type="EC" id="2.7.4.6" evidence="3 13"/>
<feature type="binding site" evidence="13 14">
    <location>
        <position position="91"/>
    </location>
    <ligand>
        <name>ATP</name>
        <dbReference type="ChEBI" id="CHEBI:30616"/>
    </ligand>
</feature>
<evidence type="ECO:0000256" key="4">
    <source>
        <dbReference type="ARBA" id="ARBA00017632"/>
    </source>
</evidence>
<feature type="domain" description="Nucleoside diphosphate kinase-like" evidence="17">
    <location>
        <begin position="1"/>
        <end position="138"/>
    </location>
</feature>
<dbReference type="EMBL" id="ANOG01000185">
    <property type="protein sequence ID" value="EMI21839.1"/>
    <property type="molecule type" value="Genomic_DNA"/>
</dbReference>
<feature type="binding site" evidence="13 14">
    <location>
        <position position="9"/>
    </location>
    <ligand>
        <name>ATP</name>
        <dbReference type="ChEBI" id="CHEBI:30616"/>
    </ligand>
</feature>
<organism evidence="18 19">
    <name type="scientific">Rhodopirellula maiorica SM1</name>
    <dbReference type="NCBI Taxonomy" id="1265738"/>
    <lineage>
        <taxon>Bacteria</taxon>
        <taxon>Pseudomonadati</taxon>
        <taxon>Planctomycetota</taxon>
        <taxon>Planctomycetia</taxon>
        <taxon>Pirellulales</taxon>
        <taxon>Pirellulaceae</taxon>
        <taxon>Novipirellula</taxon>
    </lineage>
</organism>
<evidence type="ECO:0000313" key="18">
    <source>
        <dbReference type="EMBL" id="EMI21839.1"/>
    </source>
</evidence>
<dbReference type="PRINTS" id="PR01243">
    <property type="entry name" value="NUCDPKINASE"/>
</dbReference>
<keyword evidence="8 13" id="KW-0547">Nucleotide-binding</keyword>
<keyword evidence="12 13" id="KW-0546">Nucleotide metabolism</keyword>
<feature type="binding site" evidence="13 14">
    <location>
        <position position="112"/>
    </location>
    <ligand>
        <name>ATP</name>
        <dbReference type="ChEBI" id="CHEBI:30616"/>
    </ligand>
</feature>
<dbReference type="OrthoDB" id="9801161at2"/>
<keyword evidence="9 13" id="KW-0418">Kinase</keyword>
<dbReference type="GO" id="GO:0005737">
    <property type="term" value="C:cytoplasm"/>
    <property type="evidence" value="ECO:0007669"/>
    <property type="project" value="UniProtKB-SubCell"/>
</dbReference>
<evidence type="ECO:0000256" key="10">
    <source>
        <dbReference type="ARBA" id="ARBA00022840"/>
    </source>
</evidence>
<evidence type="ECO:0000256" key="2">
    <source>
        <dbReference type="ARBA" id="ARBA00008142"/>
    </source>
</evidence>
<evidence type="ECO:0000256" key="6">
    <source>
        <dbReference type="ARBA" id="ARBA00022679"/>
    </source>
</evidence>
<gene>
    <name evidence="13" type="primary">ndk</name>
    <name evidence="18" type="ORF">RMSM_01224</name>
</gene>
<evidence type="ECO:0000313" key="19">
    <source>
        <dbReference type="Proteomes" id="UP000011991"/>
    </source>
</evidence>
<dbReference type="InterPro" id="IPR034907">
    <property type="entry name" value="NDK-like_dom"/>
</dbReference>
<sequence length="152" mass="17110">MQRTLVLLKPDCVQRRLMGEVISRFEAKGLHVVGMKMLRVTPELSRQHYAEHVEKPFYSGLEEFITAAPVVALAIDGLDVIQVVRDMLGATNGLKAAAGTIRGDFSSSRQMNLVHASDSEESAQRELKLYFRDEELCDYESVMTAFMRAEDE</sequence>
<name>M5S6N2_9BACT</name>
<reference evidence="18 19" key="1">
    <citation type="journal article" date="2013" name="Mar. Genomics">
        <title>Expression of sulfatases in Rhodopirellula baltica and the diversity of sulfatases in the genus Rhodopirellula.</title>
        <authorList>
            <person name="Wegner C.E."/>
            <person name="Richter-Heitmann T."/>
            <person name="Klindworth A."/>
            <person name="Klockow C."/>
            <person name="Richter M."/>
            <person name="Achstetter T."/>
            <person name="Glockner F.O."/>
            <person name="Harder J."/>
        </authorList>
    </citation>
    <scope>NUCLEOTIDE SEQUENCE [LARGE SCALE GENOMIC DNA]</scope>
    <source>
        <strain evidence="18 19">SM1</strain>
    </source>
</reference>
<dbReference type="SMART" id="SM00562">
    <property type="entry name" value="NDK"/>
    <property type="match status" value="1"/>
</dbReference>
<accession>M5S6N2</accession>
<evidence type="ECO:0000256" key="11">
    <source>
        <dbReference type="ARBA" id="ARBA00022842"/>
    </source>
</evidence>
<dbReference type="PATRIC" id="fig|1265738.3.peg.1217"/>
<dbReference type="GO" id="GO:0004550">
    <property type="term" value="F:nucleoside diphosphate kinase activity"/>
    <property type="evidence" value="ECO:0007669"/>
    <property type="project" value="UniProtKB-UniRule"/>
</dbReference>
<evidence type="ECO:0000256" key="1">
    <source>
        <dbReference type="ARBA" id="ARBA00001946"/>
    </source>
</evidence>
<evidence type="ECO:0000256" key="7">
    <source>
        <dbReference type="ARBA" id="ARBA00022723"/>
    </source>
</evidence>
<dbReference type="Pfam" id="PF00334">
    <property type="entry name" value="NDK"/>
    <property type="match status" value="1"/>
</dbReference>
<dbReference type="GO" id="GO:0005524">
    <property type="term" value="F:ATP binding"/>
    <property type="evidence" value="ECO:0007669"/>
    <property type="project" value="UniProtKB-UniRule"/>
</dbReference>
<protein>
    <recommendedName>
        <fullName evidence="4 13">Nucleoside diphosphate kinase</fullName>
        <shortName evidence="13">NDK</shortName>
        <shortName evidence="13">NDP kinase</shortName>
        <ecNumber evidence="3 13">2.7.4.6</ecNumber>
    </recommendedName>
    <alternativeName>
        <fullName evidence="13">Nucleoside-2-P kinase</fullName>
    </alternativeName>
</protein>
<keyword evidence="11 13" id="KW-0460">Magnesium</keyword>
<dbReference type="Gene3D" id="3.30.70.141">
    <property type="entry name" value="Nucleoside diphosphate kinase-like domain"/>
    <property type="match status" value="1"/>
</dbReference>
<comment type="catalytic activity">
    <reaction evidence="13 16">
        <text>a 2'-deoxyribonucleoside 5'-diphosphate + ATP = a 2'-deoxyribonucleoside 5'-triphosphate + ADP</text>
        <dbReference type="Rhea" id="RHEA:44640"/>
        <dbReference type="ChEBI" id="CHEBI:30616"/>
        <dbReference type="ChEBI" id="CHEBI:61560"/>
        <dbReference type="ChEBI" id="CHEBI:73316"/>
        <dbReference type="ChEBI" id="CHEBI:456216"/>
        <dbReference type="EC" id="2.7.4.6"/>
    </reaction>
</comment>
<evidence type="ECO:0000259" key="17">
    <source>
        <dbReference type="SMART" id="SM00562"/>
    </source>
</evidence>
<feature type="binding site" evidence="13 14">
    <location>
        <position position="85"/>
    </location>
    <ligand>
        <name>ATP</name>
        <dbReference type="ChEBI" id="CHEBI:30616"/>
    </ligand>
</feature>
<keyword evidence="5 13" id="KW-0597">Phosphoprotein</keyword>
<keyword evidence="10 13" id="KW-0067">ATP-binding</keyword>
<evidence type="ECO:0000256" key="5">
    <source>
        <dbReference type="ARBA" id="ARBA00022553"/>
    </source>
</evidence>
<dbReference type="NCBIfam" id="NF001908">
    <property type="entry name" value="PRK00668.1"/>
    <property type="match status" value="1"/>
</dbReference>
<dbReference type="HAMAP" id="MF_00451">
    <property type="entry name" value="NDP_kinase"/>
    <property type="match status" value="1"/>
</dbReference>
<keyword evidence="13" id="KW-0963">Cytoplasm</keyword>
<dbReference type="GO" id="GO:0006183">
    <property type="term" value="P:GTP biosynthetic process"/>
    <property type="evidence" value="ECO:0007669"/>
    <property type="project" value="UniProtKB-UniRule"/>
</dbReference>
<comment type="subunit">
    <text evidence="13">Homotetramer.</text>
</comment>
<dbReference type="GO" id="GO:0006228">
    <property type="term" value="P:UTP biosynthetic process"/>
    <property type="evidence" value="ECO:0007669"/>
    <property type="project" value="UniProtKB-UniRule"/>
</dbReference>
<evidence type="ECO:0000256" key="13">
    <source>
        <dbReference type="HAMAP-Rule" id="MF_00451"/>
    </source>
</evidence>
<comment type="cofactor">
    <cofactor evidence="1 13">
        <name>Mg(2+)</name>
        <dbReference type="ChEBI" id="CHEBI:18420"/>
    </cofactor>
</comment>
<comment type="subcellular location">
    <subcellularLocation>
        <location evidence="13">Cytoplasm</location>
    </subcellularLocation>
</comment>
<feature type="binding site" evidence="13 14">
    <location>
        <position position="102"/>
    </location>
    <ligand>
        <name>ATP</name>
        <dbReference type="ChEBI" id="CHEBI:30616"/>
    </ligand>
</feature>
<dbReference type="RefSeq" id="WP_008692797.1">
    <property type="nucleotide sequence ID" value="NZ_ANOG01000185.1"/>
</dbReference>
<dbReference type="FunFam" id="3.30.70.141:FF:000003">
    <property type="entry name" value="Nucleoside diphosphate kinase"/>
    <property type="match status" value="1"/>
</dbReference>
<evidence type="ECO:0000256" key="15">
    <source>
        <dbReference type="RuleBase" id="RU004011"/>
    </source>
</evidence>
<dbReference type="PROSITE" id="PS51374">
    <property type="entry name" value="NDPK_LIKE"/>
    <property type="match status" value="1"/>
</dbReference>
<comment type="function">
    <text evidence="13">Major role in the synthesis of nucleoside triphosphates other than ATP. The ATP gamma phosphate is transferred to the NDP beta phosphate via a ping-pong mechanism, using a phosphorylated active-site intermediate.</text>
</comment>
<feature type="binding site" evidence="13 14">
    <location>
        <position position="57"/>
    </location>
    <ligand>
        <name>ATP</name>
        <dbReference type="ChEBI" id="CHEBI:30616"/>
    </ligand>
</feature>
<evidence type="ECO:0000256" key="12">
    <source>
        <dbReference type="ARBA" id="ARBA00023080"/>
    </source>
</evidence>
<comment type="similarity">
    <text evidence="2 13 14 15">Belongs to the NDK family.</text>
</comment>
<proteinExistence type="inferred from homology"/>
<evidence type="ECO:0000256" key="8">
    <source>
        <dbReference type="ARBA" id="ARBA00022741"/>
    </source>
</evidence>
<keyword evidence="19" id="KW-1185">Reference proteome</keyword>